<dbReference type="SUPFAM" id="SSF50978">
    <property type="entry name" value="WD40 repeat-like"/>
    <property type="match status" value="1"/>
</dbReference>
<organism evidence="2 3">
    <name type="scientific">Hanseniaspora guilliermondii</name>
    <dbReference type="NCBI Taxonomy" id="56406"/>
    <lineage>
        <taxon>Eukaryota</taxon>
        <taxon>Fungi</taxon>
        <taxon>Dikarya</taxon>
        <taxon>Ascomycota</taxon>
        <taxon>Saccharomycotina</taxon>
        <taxon>Saccharomycetes</taxon>
        <taxon>Saccharomycodales</taxon>
        <taxon>Saccharomycodaceae</taxon>
        <taxon>Hanseniaspora</taxon>
    </lineage>
</organism>
<protein>
    <recommendedName>
        <fullName evidence="1">Vps41 beta-propeller domain-containing protein</fullName>
    </recommendedName>
</protein>
<sequence>MSESSSIISNSNDSINDDVPLFKITKLKNSFINKIQSSNETITNTFHYNNLFIISTDVGSIYITDLSRNIILKEFKKLHKDYITSIHVKNNHMISSCIEGIVNIISLNDYQIKKRFNFNRSLNYVKLHDQFDNISNKCFFLSSFNGLLVSCNLDSIELKETQSNWLSYINFSTNGNTNDLKVVELLSIDSILFFEVIDIDKFLIINFNQIMIVSFNKDGNITTLFDQGYNIKNENINIVHKSKDLLMVSINNYQRILAINLTKFELIREIALDLNEVLYIHSFETCTYSWDKDLFIPPFLVFFKNMTISIMDINKDMHIIEDDIELPVSSKKFIDALQMNDTYLSLIMKDEIFNIYPYSRKMVFDCYVENQDSWHSWLISGEIDDINDNERYQIGLNVIKQDQDNVIRILDQNNYKELKENGDSFISLITSVNDKEFENILTKLIDVDINKCNITYLLNSKVFIALLSRLIKLNHTLFGHFLKKFESEMSIETLEVIKNLVTQEERDFPLLNSQLVLSNKVTFESEELLNVYYDILSYNIDTVYYKDQLLRYLKMNTSIIKDIYNSHELINKLEYGCLSDNDRMKYLSRLINIIITNVDENDLISYLINNSNIEQFDILLLSQLLPLLECNKLNLDLFKVCIDYFMFEKANLNTDNPTSLIRFLNKYFNERYITNENEKKSISQYFLIKWNSLDNKDLFLEEVIYLYIQLNEYNELLALILDKKDIKDCINLIMVNHANINNVLLWEKIFNFVHSKESDIVISDYQFIMDFVNKNNSKFQINVLIFLYEQLLTKLNNFDTKVDQHIKFKKLEVLKIKSLLQNELSNVYAKKMMYLQMAEFHD</sequence>
<dbReference type="InterPro" id="IPR036322">
    <property type="entry name" value="WD40_repeat_dom_sf"/>
</dbReference>
<keyword evidence="3" id="KW-1185">Reference proteome</keyword>
<dbReference type="Pfam" id="PF23411">
    <property type="entry name" value="Beta-prop_Vps41"/>
    <property type="match status" value="1"/>
</dbReference>
<dbReference type="InterPro" id="IPR015943">
    <property type="entry name" value="WD40/YVTN_repeat-like_dom_sf"/>
</dbReference>
<dbReference type="Proteomes" id="UP000183365">
    <property type="component" value="Unassembled WGS sequence"/>
</dbReference>
<dbReference type="EMBL" id="FQNF01000038">
    <property type="protein sequence ID" value="SGZ40085.1"/>
    <property type="molecule type" value="Genomic_DNA"/>
</dbReference>
<feature type="domain" description="Vps41 beta-propeller" evidence="1">
    <location>
        <begin position="38"/>
        <end position="151"/>
    </location>
</feature>
<dbReference type="VEuPathDB" id="FungiDB:HGUI_02285"/>
<dbReference type="OrthoDB" id="273067at2759"/>
<name>A0A1L0CMK9_9ASCO</name>
<evidence type="ECO:0000259" key="1">
    <source>
        <dbReference type="Pfam" id="PF23411"/>
    </source>
</evidence>
<dbReference type="AlphaFoldDB" id="A0A1L0CMK9"/>
<dbReference type="Gene3D" id="2.130.10.10">
    <property type="entry name" value="YVTN repeat-like/Quinoprotein amine dehydrogenase"/>
    <property type="match status" value="1"/>
</dbReference>
<reference evidence="3" key="1">
    <citation type="submission" date="2016-11" db="EMBL/GenBank/DDBJ databases">
        <authorList>
            <person name="Guldener U."/>
        </authorList>
    </citation>
    <scope>NUCLEOTIDE SEQUENCE [LARGE SCALE GENOMIC DNA]</scope>
</reference>
<evidence type="ECO:0000313" key="2">
    <source>
        <dbReference type="EMBL" id="SGZ40085.1"/>
    </source>
</evidence>
<evidence type="ECO:0000313" key="3">
    <source>
        <dbReference type="Proteomes" id="UP000183365"/>
    </source>
</evidence>
<proteinExistence type="predicted"/>
<gene>
    <name evidence="2" type="ORF">HGUI_02285</name>
</gene>
<dbReference type="InterPro" id="IPR057780">
    <property type="entry name" value="Beta-prop_Vps41"/>
</dbReference>
<accession>A0A1L0CMK9</accession>